<protein>
    <submittedName>
        <fullName evidence="3">Purine and uridine phosphorylase</fullName>
    </submittedName>
</protein>
<keyword evidence="4" id="KW-1185">Reference proteome</keyword>
<dbReference type="GO" id="GO:0008270">
    <property type="term" value="F:zinc ion binding"/>
    <property type="evidence" value="ECO:0007669"/>
    <property type="project" value="UniProtKB-KW"/>
</dbReference>
<dbReference type="GO" id="GO:0003824">
    <property type="term" value="F:catalytic activity"/>
    <property type="evidence" value="ECO:0007669"/>
    <property type="project" value="InterPro"/>
</dbReference>
<evidence type="ECO:0000256" key="1">
    <source>
        <dbReference type="PROSITE-ProRule" id="PRU00047"/>
    </source>
</evidence>
<dbReference type="InterPro" id="IPR001878">
    <property type="entry name" value="Znf_CCHC"/>
</dbReference>
<dbReference type="EMBL" id="ML986580">
    <property type="protein sequence ID" value="KAF2270033.1"/>
    <property type="molecule type" value="Genomic_DNA"/>
</dbReference>
<dbReference type="OrthoDB" id="1577640at2759"/>
<dbReference type="SUPFAM" id="SSF158634">
    <property type="entry name" value="RPA2825-like"/>
    <property type="match status" value="1"/>
</dbReference>
<feature type="domain" description="CCHC-type" evidence="2">
    <location>
        <begin position="491"/>
        <end position="506"/>
    </location>
</feature>
<evidence type="ECO:0000313" key="3">
    <source>
        <dbReference type="EMBL" id="KAF2270033.1"/>
    </source>
</evidence>
<proteinExistence type="predicted"/>
<dbReference type="InterPro" id="IPR022016">
    <property type="entry name" value="DUF3597"/>
</dbReference>
<sequence>MQQRFSLQNYTVGWVCALPVELAAAAELLDEEHQAHPININDNNIYTLGCMSGHNVVIACLPAGQLGTSSAATVASHMKSTFTSIRFGLMVGIGGGVPSSVSDIRLGDVVVSKPYLEHPGVIQYDFGKTEPSGFKRTGTLNAPPSFLLSAVTTLQANHYRNRSSLLPYISAISSQRRFARSSAGADILFEATYHHVGGATCDQCDKSHMIQRKERESTEVFVHYGTIASGNQVIKNGTTRDELSSKLDGVLCFEMEAAGLMNSFPCLVIRGICDYADSHKNESWQPYAAAVAAAYGKTLLSIIPAAEVAKQDPLHNDKDPGADFVHVEEPGLEAGLANLAQEKNLNLDWRTSIFDLLKLLGLASNFETCEGLAERLHVHIGPTGSAKQNTALHKAVMRELSKSYGRVPLEELCTLLLTADEVEETITEKKRLRNSAGEGKWEKVMESRKKNGRCLNCGSESWKHRGQKCPSNCGKCLYPNHEAPECKFSVRCMECQRSGHMAGDCPVRIRVQGYW</sequence>
<dbReference type="Gene3D" id="3.40.50.1580">
    <property type="entry name" value="Nucleoside phosphorylase domain"/>
    <property type="match status" value="1"/>
</dbReference>
<evidence type="ECO:0000259" key="2">
    <source>
        <dbReference type="PROSITE" id="PS50158"/>
    </source>
</evidence>
<keyword evidence="1" id="KW-0863">Zinc-finger</keyword>
<evidence type="ECO:0000313" key="4">
    <source>
        <dbReference type="Proteomes" id="UP000800093"/>
    </source>
</evidence>
<keyword evidence="1" id="KW-0862">Zinc</keyword>
<name>A0A9P4NBA5_9PLEO</name>
<accession>A0A9P4NBA5</accession>
<keyword evidence="1" id="KW-0479">Metal-binding</keyword>
<dbReference type="InterPro" id="IPR053137">
    <property type="entry name" value="NLR-like"/>
</dbReference>
<organism evidence="3 4">
    <name type="scientific">Lojkania enalia</name>
    <dbReference type="NCBI Taxonomy" id="147567"/>
    <lineage>
        <taxon>Eukaryota</taxon>
        <taxon>Fungi</taxon>
        <taxon>Dikarya</taxon>
        <taxon>Ascomycota</taxon>
        <taxon>Pezizomycotina</taxon>
        <taxon>Dothideomycetes</taxon>
        <taxon>Pleosporomycetidae</taxon>
        <taxon>Pleosporales</taxon>
        <taxon>Pleosporales incertae sedis</taxon>
        <taxon>Lojkania</taxon>
    </lineage>
</organism>
<dbReference type="Proteomes" id="UP000800093">
    <property type="component" value="Unassembled WGS sequence"/>
</dbReference>
<dbReference type="Pfam" id="PF01048">
    <property type="entry name" value="PNP_UDP_1"/>
    <property type="match status" value="1"/>
</dbReference>
<dbReference type="Pfam" id="PF12200">
    <property type="entry name" value="DUF3597"/>
    <property type="match status" value="1"/>
</dbReference>
<dbReference type="InterPro" id="IPR035994">
    <property type="entry name" value="Nucleoside_phosphorylase_sf"/>
</dbReference>
<comment type="caution">
    <text evidence="3">The sequence shown here is derived from an EMBL/GenBank/DDBJ whole genome shotgun (WGS) entry which is preliminary data.</text>
</comment>
<dbReference type="GO" id="GO:0003676">
    <property type="term" value="F:nucleic acid binding"/>
    <property type="evidence" value="ECO:0007669"/>
    <property type="project" value="InterPro"/>
</dbReference>
<dbReference type="PROSITE" id="PS50158">
    <property type="entry name" value="ZF_CCHC"/>
    <property type="match status" value="1"/>
</dbReference>
<dbReference type="PANTHER" id="PTHR46082:SF11">
    <property type="entry name" value="AAA+ ATPASE DOMAIN-CONTAINING PROTEIN-RELATED"/>
    <property type="match status" value="1"/>
</dbReference>
<dbReference type="InterPro" id="IPR000845">
    <property type="entry name" value="Nucleoside_phosphorylase_d"/>
</dbReference>
<gene>
    <name evidence="3" type="ORF">CC78DRAFT_189207</name>
</gene>
<reference evidence="4" key="1">
    <citation type="journal article" date="2020" name="Stud. Mycol.">
        <title>101 Dothideomycetes genomes: A test case for predicting lifestyles and emergence of pathogens.</title>
        <authorList>
            <person name="Haridas S."/>
            <person name="Albert R."/>
            <person name="Binder M."/>
            <person name="Bloem J."/>
            <person name="LaButti K."/>
            <person name="Salamov A."/>
            <person name="Andreopoulos B."/>
            <person name="Baker S."/>
            <person name="Barry K."/>
            <person name="Bills G."/>
            <person name="Bluhm B."/>
            <person name="Cannon C."/>
            <person name="Castanera R."/>
            <person name="Culley D."/>
            <person name="Daum C."/>
            <person name="Ezra D."/>
            <person name="Gonzalez J."/>
            <person name="Henrissat B."/>
            <person name="Kuo A."/>
            <person name="Liang C."/>
            <person name="Lipzen A."/>
            <person name="Lutzoni F."/>
            <person name="Magnuson J."/>
            <person name="Mondo S."/>
            <person name="Nolan M."/>
            <person name="Ohm R."/>
            <person name="Pangilinan J."/>
            <person name="Park H.-J."/>
            <person name="Ramirez L."/>
            <person name="Alfaro M."/>
            <person name="Sun H."/>
            <person name="Tritt A."/>
            <person name="Yoshinaga Y."/>
            <person name="Zwiers L.-H."/>
            <person name="Turgeon B."/>
            <person name="Goodwin S."/>
            <person name="Spatafora J."/>
            <person name="Crous P."/>
            <person name="Grigoriev I."/>
        </authorList>
    </citation>
    <scope>NUCLEOTIDE SEQUENCE [LARGE SCALE GENOMIC DNA]</scope>
    <source>
        <strain evidence="4">CBS 304.66</strain>
    </source>
</reference>
<dbReference type="PANTHER" id="PTHR46082">
    <property type="entry name" value="ATP/GTP-BINDING PROTEIN-RELATED"/>
    <property type="match status" value="1"/>
</dbReference>
<dbReference type="SMART" id="SM00343">
    <property type="entry name" value="ZnF_C2HC"/>
    <property type="match status" value="2"/>
</dbReference>
<dbReference type="AlphaFoldDB" id="A0A9P4NBA5"/>
<dbReference type="GO" id="GO:0009116">
    <property type="term" value="P:nucleoside metabolic process"/>
    <property type="evidence" value="ECO:0007669"/>
    <property type="project" value="InterPro"/>
</dbReference>
<dbReference type="SUPFAM" id="SSF53167">
    <property type="entry name" value="Purine and uridine phosphorylases"/>
    <property type="match status" value="1"/>
</dbReference>